<keyword evidence="10" id="KW-0325">Glycoprotein</keyword>
<comment type="subcellular location">
    <subcellularLocation>
        <location evidence="1">Membrane</location>
        <topology evidence="1">Single-pass type II membrane protein</topology>
    </subcellularLocation>
</comment>
<evidence type="ECO:0000313" key="15">
    <source>
        <dbReference type="Proteomes" id="UP001212411"/>
    </source>
</evidence>
<evidence type="ECO:0000256" key="3">
    <source>
        <dbReference type="ARBA" id="ARBA00022692"/>
    </source>
</evidence>
<protein>
    <submittedName>
        <fullName evidence="14">Triglyceride lipase-cholesterol esterase</fullName>
    </submittedName>
</protein>
<evidence type="ECO:0000256" key="12">
    <source>
        <dbReference type="SAM" id="Phobius"/>
    </source>
</evidence>
<evidence type="ECO:0000256" key="9">
    <source>
        <dbReference type="ARBA" id="ARBA00023136"/>
    </source>
</evidence>
<keyword evidence="5" id="KW-0442">Lipid degradation</keyword>
<dbReference type="GO" id="GO:0016042">
    <property type="term" value="P:lipid catabolic process"/>
    <property type="evidence" value="ECO:0007669"/>
    <property type="project" value="UniProtKB-KW"/>
</dbReference>
<dbReference type="Proteomes" id="UP001212411">
    <property type="component" value="Chromosome 1"/>
</dbReference>
<dbReference type="EMBL" id="CP115611">
    <property type="protein sequence ID" value="WBW71317.1"/>
    <property type="molecule type" value="Genomic_DNA"/>
</dbReference>
<feature type="domain" description="AB hydrolase-1" evidence="13">
    <location>
        <begin position="119"/>
        <end position="413"/>
    </location>
</feature>
<evidence type="ECO:0000256" key="1">
    <source>
        <dbReference type="ARBA" id="ARBA00004606"/>
    </source>
</evidence>
<feature type="transmembrane region" description="Helical" evidence="12">
    <location>
        <begin position="12"/>
        <end position="36"/>
    </location>
</feature>
<sequence>MGNCDEQKKQRWYCQILFSFLLVALESLIRICTLILPSPLRIWFYEQSKKIYLRFLPEFMEDNEVYQMTAARDTVDLCQLHGYDLEEHFVRTSDGYLLCLQRVYKAEEQESLSKLAYKPPVLFIHGLLMNSEIWVCNIKREDSIPFALVDQGYDVWLGNLRGNKYSKKNVKYGSESREFWNFTLDSIAIFDIPSIVKYILSVNKSDSVAFVGFSQGAIMALAALSIDNELRKSVRAFIALSPAIFPKKYSSKTVYSIINSNSQLLYLLFGTHSMLASTIFWQAVLYPPVFSKIVDSCLRYFMDWNGKNISEEQKIVGYSHLYSFTSVKCFVHWAQIMKNKVLQMYDDSPGIKPSYYTNLNRIARYPIENIRVPIIMIYGSDDNMVNIDALRSCLPPLSQCIQIPHYEHLDMLIGDKRKTLVINQVIEQLDHVAAGDYYDSIKEEFGLASDLVDGFMTSS</sequence>
<dbReference type="GO" id="GO:0016787">
    <property type="term" value="F:hydrolase activity"/>
    <property type="evidence" value="ECO:0007669"/>
    <property type="project" value="UniProtKB-KW"/>
</dbReference>
<evidence type="ECO:0000256" key="11">
    <source>
        <dbReference type="ARBA" id="ARBA00024673"/>
    </source>
</evidence>
<evidence type="ECO:0000256" key="6">
    <source>
        <dbReference type="ARBA" id="ARBA00022968"/>
    </source>
</evidence>
<dbReference type="KEGG" id="som:SOMG_02229"/>
<dbReference type="PANTHER" id="PTHR11005">
    <property type="entry name" value="LYSOSOMAL ACID LIPASE-RELATED"/>
    <property type="match status" value="1"/>
</dbReference>
<evidence type="ECO:0000259" key="13">
    <source>
        <dbReference type="Pfam" id="PF00561"/>
    </source>
</evidence>
<keyword evidence="7 12" id="KW-1133">Transmembrane helix</keyword>
<evidence type="ECO:0000256" key="8">
    <source>
        <dbReference type="ARBA" id="ARBA00023098"/>
    </source>
</evidence>
<proteinExistence type="inferred from homology"/>
<dbReference type="RefSeq" id="XP_056035560.1">
    <property type="nucleotide sequence ID" value="XM_056181021.1"/>
</dbReference>
<dbReference type="Gene3D" id="3.40.50.1820">
    <property type="entry name" value="alpha/beta hydrolase"/>
    <property type="match status" value="1"/>
</dbReference>
<accession>A0AAE9W7G4</accession>
<dbReference type="GeneID" id="80875710"/>
<evidence type="ECO:0000256" key="10">
    <source>
        <dbReference type="ARBA" id="ARBA00023180"/>
    </source>
</evidence>
<dbReference type="InterPro" id="IPR000073">
    <property type="entry name" value="AB_hydrolase_1"/>
</dbReference>
<dbReference type="FunFam" id="3.40.50.1820:FF:000095">
    <property type="entry name" value="Triglyceride lipase-cholesterol esterase"/>
    <property type="match status" value="1"/>
</dbReference>
<dbReference type="InterPro" id="IPR029058">
    <property type="entry name" value="AB_hydrolase_fold"/>
</dbReference>
<keyword evidence="3 12" id="KW-0812">Transmembrane</keyword>
<evidence type="ECO:0000313" key="14">
    <source>
        <dbReference type="EMBL" id="WBW71317.1"/>
    </source>
</evidence>
<organism evidence="14 15">
    <name type="scientific">Schizosaccharomyces osmophilus</name>
    <dbReference type="NCBI Taxonomy" id="2545709"/>
    <lineage>
        <taxon>Eukaryota</taxon>
        <taxon>Fungi</taxon>
        <taxon>Dikarya</taxon>
        <taxon>Ascomycota</taxon>
        <taxon>Taphrinomycotina</taxon>
        <taxon>Schizosaccharomycetes</taxon>
        <taxon>Schizosaccharomycetales</taxon>
        <taxon>Schizosaccharomycetaceae</taxon>
        <taxon>Schizosaccharomyces</taxon>
    </lineage>
</organism>
<dbReference type="SUPFAM" id="SSF53474">
    <property type="entry name" value="alpha/beta-Hydrolases"/>
    <property type="match status" value="1"/>
</dbReference>
<dbReference type="Pfam" id="PF00561">
    <property type="entry name" value="Abhydrolase_1"/>
    <property type="match status" value="1"/>
</dbReference>
<reference evidence="14 15" key="1">
    <citation type="journal article" date="2023" name="G3 (Bethesda)">
        <title>A high-quality reference genome for the fission yeast Schizosaccharomyces osmophilus.</title>
        <authorList>
            <person name="Jia G.S."/>
            <person name="Zhang W.C."/>
            <person name="Liang Y."/>
            <person name="Liu X.H."/>
            <person name="Rhind N."/>
            <person name="Pidoux A."/>
            <person name="Brysch-Herzberg M."/>
            <person name="Du L.L."/>
        </authorList>
    </citation>
    <scope>NUCLEOTIDE SEQUENCE [LARGE SCALE GENOMIC DNA]</scope>
    <source>
        <strain evidence="14 15">CBS 15793</strain>
    </source>
</reference>
<dbReference type="AlphaFoldDB" id="A0AAE9W7G4"/>
<comment type="function">
    <text evidence="11">Probable lipase.</text>
</comment>
<comment type="similarity">
    <text evidence="2">Belongs to the AB hydrolase superfamily. Lipase family.</text>
</comment>
<evidence type="ECO:0000256" key="4">
    <source>
        <dbReference type="ARBA" id="ARBA00022801"/>
    </source>
</evidence>
<keyword evidence="4" id="KW-0378">Hydrolase</keyword>
<evidence type="ECO:0000256" key="2">
    <source>
        <dbReference type="ARBA" id="ARBA00010701"/>
    </source>
</evidence>
<keyword evidence="9 12" id="KW-0472">Membrane</keyword>
<name>A0AAE9W7G4_9SCHI</name>
<keyword evidence="15" id="KW-1185">Reference proteome</keyword>
<evidence type="ECO:0000256" key="5">
    <source>
        <dbReference type="ARBA" id="ARBA00022963"/>
    </source>
</evidence>
<gene>
    <name evidence="14" type="ORF">SOMG_02229</name>
</gene>
<keyword evidence="6" id="KW-0735">Signal-anchor</keyword>
<dbReference type="GO" id="GO:0016020">
    <property type="term" value="C:membrane"/>
    <property type="evidence" value="ECO:0007669"/>
    <property type="project" value="UniProtKB-SubCell"/>
</dbReference>
<keyword evidence="8" id="KW-0443">Lipid metabolism</keyword>
<evidence type="ECO:0000256" key="7">
    <source>
        <dbReference type="ARBA" id="ARBA00022989"/>
    </source>
</evidence>